<protein>
    <submittedName>
        <fullName evidence="2">Uncharacterized protein</fullName>
    </submittedName>
</protein>
<accession>A0AA40C2E6</accession>
<sequence length="210" mass="22362">MKFSVAVRTVAAVSGCLFHLVEAKTAQSSFFGWQYQLDASAPVITAMSEVYATSTAWNDTVSLEVIEGIPSLVDQVSKTQIATLGGALGDWALAEQPTEEQMAAAKAAGVDIALKAGLADTLAAVAAGMSMADALKAHSLDKRDTIGTKEDWKKFMAWVDCKVCLVTLASCKFHGCYGLCFNGVCLPEPGHSWGERVQKSYPGDVFEIDD</sequence>
<proteinExistence type="predicted"/>
<gene>
    <name evidence="2" type="ORF">B0T14DRAFT_563956</name>
</gene>
<evidence type="ECO:0000313" key="3">
    <source>
        <dbReference type="Proteomes" id="UP001175000"/>
    </source>
</evidence>
<feature type="signal peptide" evidence="1">
    <location>
        <begin position="1"/>
        <end position="23"/>
    </location>
</feature>
<comment type="caution">
    <text evidence="2">The sequence shown here is derived from an EMBL/GenBank/DDBJ whole genome shotgun (WGS) entry which is preliminary data.</text>
</comment>
<keyword evidence="3" id="KW-1185">Reference proteome</keyword>
<dbReference type="EMBL" id="JAULSU010000003">
    <property type="protein sequence ID" value="KAK0622507.1"/>
    <property type="molecule type" value="Genomic_DNA"/>
</dbReference>
<feature type="chain" id="PRO_5041317331" evidence="1">
    <location>
        <begin position="24"/>
        <end position="210"/>
    </location>
</feature>
<reference evidence="2" key="1">
    <citation type="submission" date="2023-06" db="EMBL/GenBank/DDBJ databases">
        <title>Genome-scale phylogeny and comparative genomics of the fungal order Sordariales.</title>
        <authorList>
            <consortium name="Lawrence Berkeley National Laboratory"/>
            <person name="Hensen N."/>
            <person name="Bonometti L."/>
            <person name="Westerberg I."/>
            <person name="Brannstrom I.O."/>
            <person name="Guillou S."/>
            <person name="Cros-Aarteil S."/>
            <person name="Calhoun S."/>
            <person name="Haridas S."/>
            <person name="Kuo A."/>
            <person name="Mondo S."/>
            <person name="Pangilinan J."/>
            <person name="Riley R."/>
            <person name="Labutti K."/>
            <person name="Andreopoulos B."/>
            <person name="Lipzen A."/>
            <person name="Chen C."/>
            <person name="Yanf M."/>
            <person name="Daum C."/>
            <person name="Ng V."/>
            <person name="Clum A."/>
            <person name="Steindorff A."/>
            <person name="Ohm R."/>
            <person name="Martin F."/>
            <person name="Silar P."/>
            <person name="Natvig D."/>
            <person name="Lalanne C."/>
            <person name="Gautier V."/>
            <person name="Ament-Velasquez S.L."/>
            <person name="Kruys A."/>
            <person name="Hutchinson M.I."/>
            <person name="Powell A.J."/>
            <person name="Barry K."/>
            <person name="Miller A.N."/>
            <person name="Grigoriev I.V."/>
            <person name="Debuchy R."/>
            <person name="Gladieux P."/>
            <person name="Thoren M.H."/>
            <person name="Johannesson H."/>
        </authorList>
    </citation>
    <scope>NUCLEOTIDE SEQUENCE</scope>
    <source>
        <strain evidence="2">CBS 606.72</strain>
    </source>
</reference>
<evidence type="ECO:0000313" key="2">
    <source>
        <dbReference type="EMBL" id="KAK0622507.1"/>
    </source>
</evidence>
<dbReference type="AlphaFoldDB" id="A0AA40C2E6"/>
<dbReference type="Proteomes" id="UP001175000">
    <property type="component" value="Unassembled WGS sequence"/>
</dbReference>
<organism evidence="2 3">
    <name type="scientific">Immersiella caudata</name>
    <dbReference type="NCBI Taxonomy" id="314043"/>
    <lineage>
        <taxon>Eukaryota</taxon>
        <taxon>Fungi</taxon>
        <taxon>Dikarya</taxon>
        <taxon>Ascomycota</taxon>
        <taxon>Pezizomycotina</taxon>
        <taxon>Sordariomycetes</taxon>
        <taxon>Sordariomycetidae</taxon>
        <taxon>Sordariales</taxon>
        <taxon>Lasiosphaeriaceae</taxon>
        <taxon>Immersiella</taxon>
    </lineage>
</organism>
<name>A0AA40C2E6_9PEZI</name>
<evidence type="ECO:0000256" key="1">
    <source>
        <dbReference type="SAM" id="SignalP"/>
    </source>
</evidence>
<keyword evidence="1" id="KW-0732">Signal</keyword>